<organism evidence="2 3">
    <name type="scientific">Malaciobacter molluscorum LMG 25693</name>
    <dbReference type="NCBI Taxonomy" id="870501"/>
    <lineage>
        <taxon>Bacteria</taxon>
        <taxon>Pseudomonadati</taxon>
        <taxon>Campylobacterota</taxon>
        <taxon>Epsilonproteobacteria</taxon>
        <taxon>Campylobacterales</taxon>
        <taxon>Arcobacteraceae</taxon>
        <taxon>Malaciobacter</taxon>
    </lineage>
</organism>
<protein>
    <submittedName>
        <fullName evidence="2">Uncharacterized protein</fullName>
    </submittedName>
</protein>
<gene>
    <name evidence="1" type="ORF">AMOL_1171</name>
    <name evidence="2" type="ORF">CPU12_00980</name>
</gene>
<dbReference type="Proteomes" id="UP000221222">
    <property type="component" value="Unassembled WGS sequence"/>
</dbReference>
<dbReference type="KEGG" id="amol:AMOL_1171"/>
<evidence type="ECO:0000313" key="2">
    <source>
        <dbReference type="EMBL" id="PHO19382.1"/>
    </source>
</evidence>
<reference evidence="1 4" key="2">
    <citation type="submission" date="2018-08" db="EMBL/GenBank/DDBJ databases">
        <title>Complete genome of the Arcobacter molluscorum type strain LMG 25693.</title>
        <authorList>
            <person name="Miller W.G."/>
            <person name="Yee E."/>
            <person name="Bono J.L."/>
        </authorList>
    </citation>
    <scope>NUCLEOTIDE SEQUENCE [LARGE SCALE GENOMIC DNA]</scope>
    <source>
        <strain evidence="1 4">CECT 7696</strain>
    </source>
</reference>
<dbReference type="RefSeq" id="WP_099341198.1">
    <property type="nucleotide sequence ID" value="NZ_CP032098.1"/>
</dbReference>
<keyword evidence="3" id="KW-1185">Reference proteome</keyword>
<sequence>MNKLICTLLLFFNTSVFSYSQLYESDLYYLDKNEVLFYKILNWWSTIAHENSTDFCFNDLRVRSNKTLDFNYDKKTKILKISTKEKFADLISVFENKNRYLQNEYINKNYFKSLKKENINNISIISLKNVSLNEYQKLNKLKKNIAFELEGKIVGLLAYSGKASFYSNAEFLRSCPKNKEAFNVSFKLLNIKTKEILIKYFSKNK</sequence>
<accession>A0A2G1DLK6</accession>
<reference evidence="2 3" key="1">
    <citation type="submission" date="2017-09" db="EMBL/GenBank/DDBJ databases">
        <title>Arcobacter canalis sp. nov., a new species isolated from a water canal contaminated with urban sewage.</title>
        <authorList>
            <person name="Perez-Cataluna A."/>
            <person name="Salas-Masso N."/>
            <person name="Figueras M.J."/>
        </authorList>
    </citation>
    <scope>NUCLEOTIDE SEQUENCE [LARGE SCALE GENOMIC DNA]</scope>
    <source>
        <strain evidence="2 3">F98-3</strain>
    </source>
</reference>
<name>A0A2G1DLK6_9BACT</name>
<proteinExistence type="predicted"/>
<evidence type="ECO:0000313" key="1">
    <source>
        <dbReference type="EMBL" id="AXX92153.1"/>
    </source>
</evidence>
<dbReference type="Proteomes" id="UP000262712">
    <property type="component" value="Chromosome"/>
</dbReference>
<dbReference type="EMBL" id="NXFY01000001">
    <property type="protein sequence ID" value="PHO19382.1"/>
    <property type="molecule type" value="Genomic_DNA"/>
</dbReference>
<evidence type="ECO:0000313" key="3">
    <source>
        <dbReference type="Proteomes" id="UP000221222"/>
    </source>
</evidence>
<dbReference type="EMBL" id="CP032098">
    <property type="protein sequence ID" value="AXX92153.1"/>
    <property type="molecule type" value="Genomic_DNA"/>
</dbReference>
<evidence type="ECO:0000313" key="4">
    <source>
        <dbReference type="Proteomes" id="UP000262712"/>
    </source>
</evidence>
<dbReference type="AlphaFoldDB" id="A0A2G1DLK6"/>